<protein>
    <submittedName>
        <fullName evidence="1">Oidioi.mRNA.OKI2018_I69.PAR.g12411.t1.cds</fullName>
    </submittedName>
</protein>
<organism evidence="1 2">
    <name type="scientific">Oikopleura dioica</name>
    <name type="common">Tunicate</name>
    <dbReference type="NCBI Taxonomy" id="34765"/>
    <lineage>
        <taxon>Eukaryota</taxon>
        <taxon>Metazoa</taxon>
        <taxon>Chordata</taxon>
        <taxon>Tunicata</taxon>
        <taxon>Appendicularia</taxon>
        <taxon>Copelata</taxon>
        <taxon>Oikopleuridae</taxon>
        <taxon>Oikopleura</taxon>
    </lineage>
</organism>
<sequence>MDQKPINYVFEETPLASTVEEQPYVQPEIMKKYNITSEDLKCTKPKTKKKRNFVNENEKNEAYWKKVRNRNVSL</sequence>
<evidence type="ECO:0000313" key="2">
    <source>
        <dbReference type="Proteomes" id="UP001158576"/>
    </source>
</evidence>
<gene>
    <name evidence="1" type="ORF">OKIOD_LOCUS3969</name>
</gene>
<dbReference type="Proteomes" id="UP001158576">
    <property type="component" value="Chromosome PAR"/>
</dbReference>
<evidence type="ECO:0000313" key="1">
    <source>
        <dbReference type="EMBL" id="CAG5089946.1"/>
    </source>
</evidence>
<reference evidence="1 2" key="1">
    <citation type="submission" date="2021-04" db="EMBL/GenBank/DDBJ databases">
        <authorList>
            <person name="Bliznina A."/>
        </authorList>
    </citation>
    <scope>NUCLEOTIDE SEQUENCE [LARGE SCALE GENOMIC DNA]</scope>
</reference>
<dbReference type="EMBL" id="OU015568">
    <property type="protein sequence ID" value="CAG5089946.1"/>
    <property type="molecule type" value="Genomic_DNA"/>
</dbReference>
<proteinExistence type="predicted"/>
<name>A0ABN7RZZ9_OIKDI</name>
<keyword evidence="2" id="KW-1185">Reference proteome</keyword>
<accession>A0ABN7RZZ9</accession>